<sequence length="796" mass="92548">MGMWGLNIKGGYFKEESQLKLYDKHKHVGSLIYGKNGSGKSSISRAIFEKDRLIKEEIKEEELEFSPLIFQAHEEHPKQGSKVMSEDEVSSFKYLIFNEEFVMKNIQFKTDGLDAIVMLGDQKDLHEKLESNKDEIEKSISERKLYITDLTDEDRMSSAKIKENIKKNLSERWSTTEKDIKDNSIKSAVTNSLIDKVIDLSENSRSYGDISEKITSLIKKLRNIRSLEKVEEINIKVLDYNFEKLKILLEKRIEKPDLNERENKILEVIKDTNGLMMSQTNNLIQSDTEDCPLCFQTINPNYKKEISIAIEKLLHTRAANEHIQELDKKELPNIDMTLDTYENIVASLTLKDLTQKIDLYNECIKSVNKKIFIKIQNPYSPIDIEEKIIKKCLNEINKVIEICNKEIKIFNNDIAEKNKILEEASKLNLDLAHKDVKSLISDYKKQSISESVLSRKIEGLNTLLEKLEAEGKQIEAELLNTNIACDLINDYLKYIFYDSERLTIHPDDKYYSIKCRGESIKLSSLSIGERNCIALCYFFSQLFKGKSMQKVFQEKCLLVMDDPISSFDFENKVGVFSFLRFILNEFHSSNQESRAIIFTHDLEVFNHLFKIYNDIKLKDKYSTIHLENKKVKFINSNDFNEYSDLLNQIFEFAHNQEAPVKQLSIGNIMRRVLEAFATFNYNLGIEGLTANEKVLDLLTTEKEKAYFKNRMYRLVLNSESHLYERTRGILTRGFAENFSVDEKVKTAKDIIILMHSLNPTHIDILLSNKNDSDQTLEEKLKLINSWRNEIFSSITR</sequence>
<feature type="coiled-coil region" evidence="1">
    <location>
        <begin position="450"/>
        <end position="484"/>
    </location>
</feature>
<evidence type="ECO:0000259" key="2">
    <source>
        <dbReference type="Pfam" id="PF13166"/>
    </source>
</evidence>
<dbReference type="AlphaFoldDB" id="A0A1C7DUB3"/>
<evidence type="ECO:0000313" key="3">
    <source>
        <dbReference type="EMBL" id="ANU15230.1"/>
    </source>
</evidence>
<keyword evidence="1" id="KW-0175">Coiled coil</keyword>
<protein>
    <recommendedName>
        <fullName evidence="2">Protein CR006 P-loop domain-containing protein</fullName>
    </recommendedName>
</protein>
<accession>A0A1C7DUB3</accession>
<dbReference type="KEGG" id="phc:BBI08_15820"/>
<keyword evidence="4" id="KW-1185">Reference proteome</keyword>
<dbReference type="Gene3D" id="3.40.50.300">
    <property type="entry name" value="P-loop containing nucleotide triphosphate hydrolases"/>
    <property type="match status" value="1"/>
</dbReference>
<name>A0A1C7DUB3_9BACL</name>
<dbReference type="STRING" id="1215089.BBI08_15820"/>
<dbReference type="InterPro" id="IPR027417">
    <property type="entry name" value="P-loop_NTPase"/>
</dbReference>
<dbReference type="EMBL" id="CP016537">
    <property type="protein sequence ID" value="ANU15230.1"/>
    <property type="molecule type" value="Genomic_DNA"/>
</dbReference>
<organism evidence="3 4">
    <name type="scientific">Planococcus halocryophilus</name>
    <dbReference type="NCBI Taxonomy" id="1215089"/>
    <lineage>
        <taxon>Bacteria</taxon>
        <taxon>Bacillati</taxon>
        <taxon>Bacillota</taxon>
        <taxon>Bacilli</taxon>
        <taxon>Bacillales</taxon>
        <taxon>Caryophanaceae</taxon>
        <taxon>Planococcus</taxon>
    </lineage>
</organism>
<gene>
    <name evidence="3" type="ORF">BBI08_15820</name>
</gene>
<dbReference type="Proteomes" id="UP000092687">
    <property type="component" value="Chromosome"/>
</dbReference>
<evidence type="ECO:0000313" key="4">
    <source>
        <dbReference type="Proteomes" id="UP000092687"/>
    </source>
</evidence>
<feature type="domain" description="Protein CR006 P-loop" evidence="2">
    <location>
        <begin position="31"/>
        <end position="724"/>
    </location>
</feature>
<dbReference type="InterPro" id="IPR026866">
    <property type="entry name" value="CR006_AAA"/>
</dbReference>
<evidence type="ECO:0000256" key="1">
    <source>
        <dbReference type="SAM" id="Coils"/>
    </source>
</evidence>
<dbReference type="Pfam" id="PF13166">
    <property type="entry name" value="AAA_13"/>
    <property type="match status" value="1"/>
</dbReference>
<proteinExistence type="predicted"/>
<dbReference type="SUPFAM" id="SSF52540">
    <property type="entry name" value="P-loop containing nucleoside triphosphate hydrolases"/>
    <property type="match status" value="2"/>
</dbReference>
<reference evidence="4" key="1">
    <citation type="submission" date="2016-07" db="EMBL/GenBank/DDBJ databases">
        <authorList>
            <person name="See-Too W.S."/>
        </authorList>
    </citation>
    <scope>NUCLEOTIDE SEQUENCE [LARGE SCALE GENOMIC DNA]</scope>
    <source>
        <strain evidence="4">DSM 24743</strain>
    </source>
</reference>
<reference evidence="4" key="2">
    <citation type="submission" date="2016-10" db="EMBL/GenBank/DDBJ databases">
        <authorList>
            <person name="See-Too W.S."/>
        </authorList>
    </citation>
    <scope>NUCLEOTIDE SEQUENCE [LARGE SCALE GENOMIC DNA]</scope>
    <source>
        <strain evidence="4">DSM 24743</strain>
    </source>
</reference>